<dbReference type="GO" id="GO:0016032">
    <property type="term" value="P:viral process"/>
    <property type="evidence" value="ECO:0007669"/>
    <property type="project" value="InterPro"/>
</dbReference>
<name>A0A0G2R1Y9_9LILI</name>
<proteinExistence type="predicted"/>
<dbReference type="Pfam" id="PF01407">
    <property type="entry name" value="Gemini_AL3"/>
    <property type="match status" value="1"/>
</dbReference>
<organism evidence="1">
    <name type="scientific">Dioscorea nummularia</name>
    <dbReference type="NCBI Taxonomy" id="1238140"/>
    <lineage>
        <taxon>Eukaryota</taxon>
        <taxon>Viridiplantae</taxon>
        <taxon>Streptophyta</taxon>
        <taxon>Embryophyta</taxon>
        <taxon>Tracheophyta</taxon>
        <taxon>Spermatophyta</taxon>
        <taxon>Magnoliopsida</taxon>
        <taxon>Liliopsida</taxon>
        <taxon>Dioscoreales</taxon>
        <taxon>Dioscoreaceae</taxon>
        <taxon>Dioscorea</taxon>
    </lineage>
</organism>
<evidence type="ECO:0000313" key="1">
    <source>
        <dbReference type="EMBL" id="AIG55172.1"/>
    </source>
</evidence>
<sequence length="88" mass="10700">MDFRTGEDITVVQANRGVFYWELSKPLYFRIKDHIDRPFNNNWDRITVEIWFNYNLRRALRIHKCWLSFTLWITRSTAFICGIPSCIL</sequence>
<accession>A0A0G2R1Y9</accession>
<gene>
    <name evidence="1" type="primary">ren</name>
</gene>
<dbReference type="InterPro" id="IPR000657">
    <property type="entry name" value="Gemini_AL3"/>
</dbReference>
<dbReference type="EMBL" id="KJ629285">
    <property type="protein sequence ID" value="AIG55172.1"/>
    <property type="molecule type" value="Genomic_DNA"/>
</dbReference>
<dbReference type="PRINTS" id="PR00231">
    <property type="entry name" value="GEMCOATAL3"/>
</dbReference>
<protein>
    <submittedName>
        <fullName evidence="1">Replication enhancer</fullName>
    </submittedName>
</protein>
<dbReference type="AlphaFoldDB" id="A0A0G2R1Y9"/>
<reference evidence="1" key="1">
    <citation type="submission" date="2014-03" db="EMBL/GenBank/DDBJ databases">
        <title>Evidence for functional protein expression from endogenous geminiviral sequences that have been integrated for Million of years within yam (Dioscorea L. spp.) genomes.</title>
        <authorList>
            <person name="Filloux D."/>
            <person name="Murrell S."/>
            <person name="Koohapitagtam M."/>
            <person name="Golden M."/>
            <person name="Julian C."/>
            <person name="Galzi S."/>
            <person name="Rodier-Goud M."/>
            <person name="D'Hont A."/>
            <person name="Vernerey M.S."/>
            <person name="Wilkin P."/>
            <person name="Peterschmitt M."/>
            <person name="Winter S."/>
            <person name="Murrell B."/>
            <person name="Martin D.P."/>
            <person name="Roumagnac P."/>
        </authorList>
    </citation>
    <scope>NUCLEOTIDE SEQUENCE</scope>
</reference>